<proteinExistence type="predicted"/>
<evidence type="ECO:0000313" key="3">
    <source>
        <dbReference type="Proteomes" id="UP000192277"/>
    </source>
</evidence>
<dbReference type="EMBL" id="LWBO01000066">
    <property type="protein sequence ID" value="OQP40666.1"/>
    <property type="molecule type" value="Genomic_DNA"/>
</dbReference>
<comment type="caution">
    <text evidence="2">The sequence shown here is derived from an EMBL/GenBank/DDBJ whole genome shotgun (WGS) entry which is preliminary data.</text>
</comment>
<dbReference type="Proteomes" id="UP000192277">
    <property type="component" value="Unassembled WGS sequence"/>
</dbReference>
<evidence type="ECO:0008006" key="4">
    <source>
        <dbReference type="Google" id="ProtNLM"/>
    </source>
</evidence>
<dbReference type="RefSeq" id="WP_014221043.1">
    <property type="nucleotide sequence ID" value="NZ_LWBO01000066.1"/>
</dbReference>
<accession>A0ABX3NPH0</accession>
<name>A0ABX3NPH0_9BACT</name>
<feature type="region of interest" description="Disordered" evidence="1">
    <location>
        <begin position="1"/>
        <end position="36"/>
    </location>
</feature>
<dbReference type="SUPFAM" id="SSF53335">
    <property type="entry name" value="S-adenosyl-L-methionine-dependent methyltransferases"/>
    <property type="match status" value="1"/>
</dbReference>
<keyword evidence="3" id="KW-1185">Reference proteome</keyword>
<dbReference type="InterPro" id="IPR029063">
    <property type="entry name" value="SAM-dependent_MTases_sf"/>
</dbReference>
<organism evidence="2 3">
    <name type="scientific">Niastella koreensis</name>
    <dbReference type="NCBI Taxonomy" id="354356"/>
    <lineage>
        <taxon>Bacteria</taxon>
        <taxon>Pseudomonadati</taxon>
        <taxon>Bacteroidota</taxon>
        <taxon>Chitinophagia</taxon>
        <taxon>Chitinophagales</taxon>
        <taxon>Chitinophagaceae</taxon>
        <taxon>Niastella</taxon>
    </lineage>
</organism>
<protein>
    <recommendedName>
        <fullName evidence="4">Methyltransferase type 12</fullName>
    </recommendedName>
</protein>
<sequence>MPKNRSPKNDTQKSADIVEALGRPEPPQDREGKNGDPQLAALTSFLLGLKTNNTVSEKRVLVDFGCGNGVLPNLLESIYNDAPDSLPFLWAVDLPEPLSRLALPLEIHNRSEKCTLEMFYNNKLINNSKEITEIVIRNVLHEMTIKETAELFDRLIKYLPVHTNIYIQDMARLPKQERGNAAWSFELLKQCLEEMGFTVSGHQLYSHSGIPWFSMNCQLPTSKKDANMLDIIAKYRSKQLTDIRNKGKELTKVFENTSEIISLSLDCLALDVQLDEIGWFNDSPTVSLKDLNIPLTALSKSPTEYAAMTNAEIASPSGLVAMLSTKNMLDFPTLIKNAKEEISFGGYSNRPLFLKIENKTALKEAIGKGIKVKVLVVNPQSTAAQLRANEPLYKDPKNLIESINNTIEQGKNYFRELQLHYGEFIASKYYDLRASSRIPKWSYFIIDDKCYLSFYSMSYSGSSGPCFVFQNVGESLHNYYHVVRQEFLTLFEESNNLLT</sequence>
<gene>
    <name evidence="2" type="ORF">A4D02_14310</name>
</gene>
<reference evidence="2 3" key="1">
    <citation type="submission" date="2016-04" db="EMBL/GenBank/DDBJ databases">
        <authorList>
            <person name="Chen L."/>
            <person name="Zhuang W."/>
            <person name="Wang G."/>
        </authorList>
    </citation>
    <scope>NUCLEOTIDE SEQUENCE [LARGE SCALE GENOMIC DNA]</scope>
    <source>
        <strain evidence="3">GR20</strain>
    </source>
</reference>
<evidence type="ECO:0000313" key="2">
    <source>
        <dbReference type="EMBL" id="OQP40666.1"/>
    </source>
</evidence>
<evidence type="ECO:0000256" key="1">
    <source>
        <dbReference type="SAM" id="MobiDB-lite"/>
    </source>
</evidence>